<dbReference type="Proteomes" id="UP000199093">
    <property type="component" value="Unassembled WGS sequence"/>
</dbReference>
<keyword evidence="3" id="KW-1185">Reference proteome</keyword>
<feature type="transmembrane region" description="Helical" evidence="1">
    <location>
        <begin position="22"/>
        <end position="41"/>
    </location>
</feature>
<evidence type="ECO:0000313" key="3">
    <source>
        <dbReference type="Proteomes" id="UP000199093"/>
    </source>
</evidence>
<organism evidence="2 3">
    <name type="scientific">Salipiger marinus</name>
    <dbReference type="NCBI Taxonomy" id="555512"/>
    <lineage>
        <taxon>Bacteria</taxon>
        <taxon>Pseudomonadati</taxon>
        <taxon>Pseudomonadota</taxon>
        <taxon>Alphaproteobacteria</taxon>
        <taxon>Rhodobacterales</taxon>
        <taxon>Roseobacteraceae</taxon>
        <taxon>Salipiger</taxon>
    </lineage>
</organism>
<dbReference type="STRING" id="555512.SAMN04487993_101215"/>
<feature type="transmembrane region" description="Helical" evidence="1">
    <location>
        <begin position="292"/>
        <end position="312"/>
    </location>
</feature>
<evidence type="ECO:0008006" key="4">
    <source>
        <dbReference type="Google" id="ProtNLM"/>
    </source>
</evidence>
<feature type="transmembrane region" description="Helical" evidence="1">
    <location>
        <begin position="264"/>
        <end position="286"/>
    </location>
</feature>
<feature type="transmembrane region" description="Helical" evidence="1">
    <location>
        <begin position="100"/>
        <end position="119"/>
    </location>
</feature>
<feature type="transmembrane region" description="Helical" evidence="1">
    <location>
        <begin position="197"/>
        <end position="219"/>
    </location>
</feature>
<gene>
    <name evidence="2" type="ORF">SAMN04487993_101215</name>
</gene>
<feature type="transmembrane region" description="Helical" evidence="1">
    <location>
        <begin position="339"/>
        <end position="361"/>
    </location>
</feature>
<sequence>MLSLRGPLSPGPAAAPAPLPVTLRRIAMTVVMVAALLLIFIDSRALTALAAGALVLFLLLAWRQFRTGTWVPLLLSLAVLALALWRGVPAGVLWQAADRMIFLAALIAMLGTLRSAAAIAPEVLQAGAYVTSQPASRRYLAMTFGGHLFGVLINFGGLALLLDLAKRSMTAETAARLPEEAVEARLRRMTLAVVRGFSMISLWSPFGFATNAILIALPGASYMDFGPAGLAMSFVFVAIGWGFDRRDGRRFRRLGLPRPSPPPGSWRGAAALVAHVLALGAAVFAAHALTPLSFQQGLICAVPVYALLWAASAGRRGMGRARAGLGAAARATWARLSDLGAEVGVFAAAGFLPVLLLALLPTEDLRAAILGLGLGPIVLALGLCLLTVVLALCGVNPIVTASVFGAIAAQLAMPGLSNTAIALAITGGWTAVIGLSPFITTLVVAAAIMGRSTARIGLVWNGPYCLAILLVWLLFLAGLMAGGLI</sequence>
<feature type="transmembrane region" description="Helical" evidence="1">
    <location>
        <begin position="431"/>
        <end position="450"/>
    </location>
</feature>
<keyword evidence="1" id="KW-0812">Transmembrane</keyword>
<feature type="transmembrane region" description="Helical" evidence="1">
    <location>
        <begin position="225"/>
        <end position="243"/>
    </location>
</feature>
<feature type="transmembrane region" description="Helical" evidence="1">
    <location>
        <begin position="139"/>
        <end position="162"/>
    </location>
</feature>
<name>A0A1G8PC64_9RHOB</name>
<dbReference type="RefSeq" id="WP_089848211.1">
    <property type="nucleotide sequence ID" value="NZ_FNEJ01000012.1"/>
</dbReference>
<feature type="transmembrane region" description="Helical" evidence="1">
    <location>
        <begin position="46"/>
        <end position="63"/>
    </location>
</feature>
<dbReference type="OrthoDB" id="7832851at2"/>
<protein>
    <recommendedName>
        <fullName evidence="4">H+/citrate symporter</fullName>
    </recommendedName>
</protein>
<reference evidence="2 3" key="1">
    <citation type="submission" date="2016-10" db="EMBL/GenBank/DDBJ databases">
        <authorList>
            <person name="de Groot N.N."/>
        </authorList>
    </citation>
    <scope>NUCLEOTIDE SEQUENCE [LARGE SCALE GENOMIC DNA]</scope>
    <source>
        <strain evidence="2 3">DSM 26424</strain>
    </source>
</reference>
<dbReference type="EMBL" id="FNEJ01000012">
    <property type="protein sequence ID" value="SDI89330.1"/>
    <property type="molecule type" value="Genomic_DNA"/>
</dbReference>
<evidence type="ECO:0000256" key="1">
    <source>
        <dbReference type="SAM" id="Phobius"/>
    </source>
</evidence>
<dbReference type="AlphaFoldDB" id="A0A1G8PC64"/>
<keyword evidence="1" id="KW-0472">Membrane</keyword>
<evidence type="ECO:0000313" key="2">
    <source>
        <dbReference type="EMBL" id="SDI89330.1"/>
    </source>
</evidence>
<feature type="transmembrane region" description="Helical" evidence="1">
    <location>
        <begin position="367"/>
        <end position="392"/>
    </location>
</feature>
<keyword evidence="1" id="KW-1133">Transmembrane helix</keyword>
<feature type="transmembrane region" description="Helical" evidence="1">
    <location>
        <begin position="462"/>
        <end position="484"/>
    </location>
</feature>
<accession>A0A1G8PC64</accession>
<proteinExistence type="predicted"/>
<feature type="transmembrane region" description="Helical" evidence="1">
    <location>
        <begin position="69"/>
        <end position="88"/>
    </location>
</feature>